<gene>
    <name evidence="6" type="primary">fliT</name>
    <name evidence="6" type="ORF">IGX34_03925</name>
</gene>
<evidence type="ECO:0000256" key="1">
    <source>
        <dbReference type="ARBA" id="ARBA00004514"/>
    </source>
</evidence>
<keyword evidence="3" id="KW-1005">Bacterial flagellum biogenesis</keyword>
<evidence type="ECO:0000256" key="4">
    <source>
        <dbReference type="ARBA" id="ARBA00023186"/>
    </source>
</evidence>
<organism evidence="6 7">
    <name type="scientific">Dyella acidiphila</name>
    <dbReference type="NCBI Taxonomy" id="2775866"/>
    <lineage>
        <taxon>Bacteria</taxon>
        <taxon>Pseudomonadati</taxon>
        <taxon>Pseudomonadota</taxon>
        <taxon>Gammaproteobacteria</taxon>
        <taxon>Lysobacterales</taxon>
        <taxon>Rhodanobacteraceae</taxon>
        <taxon>Dyella</taxon>
    </lineage>
</organism>
<keyword evidence="7" id="KW-1185">Reference proteome</keyword>
<keyword evidence="6" id="KW-0969">Cilium</keyword>
<comment type="subcellular location">
    <subcellularLocation>
        <location evidence="1">Cytoplasm</location>
        <location evidence="1">Cytosol</location>
    </subcellularLocation>
</comment>
<accession>A0ABR9G666</accession>
<name>A0ABR9G666_9GAMM</name>
<dbReference type="InterPro" id="IPR008622">
    <property type="entry name" value="FliT"/>
</dbReference>
<reference evidence="6 7" key="1">
    <citation type="submission" date="2020-09" db="EMBL/GenBank/DDBJ databases">
        <title>Dyella sp. 7MK23 isolated from forest soil.</title>
        <authorList>
            <person name="Fu J."/>
        </authorList>
    </citation>
    <scope>NUCLEOTIDE SEQUENCE [LARGE SCALE GENOMIC DNA]</scope>
    <source>
        <strain evidence="6 7">7MK23</strain>
    </source>
</reference>
<evidence type="ECO:0000256" key="2">
    <source>
        <dbReference type="ARBA" id="ARBA00022490"/>
    </source>
</evidence>
<dbReference type="EMBL" id="JACZZA010000001">
    <property type="protein sequence ID" value="MBE1159520.1"/>
    <property type="molecule type" value="Genomic_DNA"/>
</dbReference>
<dbReference type="Pfam" id="PF05400">
    <property type="entry name" value="FliT"/>
    <property type="match status" value="1"/>
</dbReference>
<evidence type="ECO:0000313" key="6">
    <source>
        <dbReference type="EMBL" id="MBE1159520.1"/>
    </source>
</evidence>
<keyword evidence="2" id="KW-0963">Cytoplasm</keyword>
<evidence type="ECO:0000256" key="3">
    <source>
        <dbReference type="ARBA" id="ARBA00022795"/>
    </source>
</evidence>
<proteinExistence type="predicted"/>
<dbReference type="RefSeq" id="WP_192554340.1">
    <property type="nucleotide sequence ID" value="NZ_JACZZA010000001.1"/>
</dbReference>
<sequence>MSRPAHPNLQQALQLTVEMLEAADGGNWERVSQLDAQRHRLLHSWKPQGANAQDRAAIDAMQTHNQSLMAHAEAARNLVQRQLDQHQYNHRALRTYISSSALG</sequence>
<evidence type="ECO:0000256" key="5">
    <source>
        <dbReference type="ARBA" id="ARBA00093797"/>
    </source>
</evidence>
<dbReference type="Gene3D" id="1.20.58.380">
    <property type="entry name" value="Flagellar protein flit"/>
    <property type="match status" value="1"/>
</dbReference>
<protein>
    <recommendedName>
        <fullName evidence="5">Flagellar protein FliT</fullName>
    </recommendedName>
</protein>
<evidence type="ECO:0000313" key="7">
    <source>
        <dbReference type="Proteomes" id="UP000651010"/>
    </source>
</evidence>
<keyword evidence="6" id="KW-0282">Flagellum</keyword>
<keyword evidence="6" id="KW-0966">Cell projection</keyword>
<keyword evidence="4" id="KW-0143">Chaperone</keyword>
<dbReference type="Proteomes" id="UP000651010">
    <property type="component" value="Unassembled WGS sequence"/>
</dbReference>
<comment type="caution">
    <text evidence="6">The sequence shown here is derived from an EMBL/GenBank/DDBJ whole genome shotgun (WGS) entry which is preliminary data.</text>
</comment>